<evidence type="ECO:0000313" key="3">
    <source>
        <dbReference type="Proteomes" id="UP000001861"/>
    </source>
</evidence>
<evidence type="ECO:0000256" key="1">
    <source>
        <dbReference type="SAM" id="MobiDB-lite"/>
    </source>
</evidence>
<accession>A8NGX6</accession>
<name>A8NGX6_COPC7</name>
<feature type="region of interest" description="Disordered" evidence="1">
    <location>
        <begin position="210"/>
        <end position="257"/>
    </location>
</feature>
<reference evidence="2 3" key="1">
    <citation type="journal article" date="2010" name="Proc. Natl. Acad. Sci. U.S.A.">
        <title>Insights into evolution of multicellular fungi from the assembled chromosomes of the mushroom Coprinopsis cinerea (Coprinus cinereus).</title>
        <authorList>
            <person name="Stajich J.E."/>
            <person name="Wilke S.K."/>
            <person name="Ahren D."/>
            <person name="Au C.H."/>
            <person name="Birren B.W."/>
            <person name="Borodovsky M."/>
            <person name="Burns C."/>
            <person name="Canback B."/>
            <person name="Casselton L.A."/>
            <person name="Cheng C.K."/>
            <person name="Deng J."/>
            <person name="Dietrich F.S."/>
            <person name="Fargo D.C."/>
            <person name="Farman M.L."/>
            <person name="Gathman A.C."/>
            <person name="Goldberg J."/>
            <person name="Guigo R."/>
            <person name="Hoegger P.J."/>
            <person name="Hooker J.B."/>
            <person name="Huggins A."/>
            <person name="James T.Y."/>
            <person name="Kamada T."/>
            <person name="Kilaru S."/>
            <person name="Kodira C."/>
            <person name="Kues U."/>
            <person name="Kupfer D."/>
            <person name="Kwan H.S."/>
            <person name="Lomsadze A."/>
            <person name="Li W."/>
            <person name="Lilly W.W."/>
            <person name="Ma L.J."/>
            <person name="Mackey A.J."/>
            <person name="Manning G."/>
            <person name="Martin F."/>
            <person name="Muraguchi H."/>
            <person name="Natvig D.O."/>
            <person name="Palmerini H."/>
            <person name="Ramesh M.A."/>
            <person name="Rehmeyer C.J."/>
            <person name="Roe B.A."/>
            <person name="Shenoy N."/>
            <person name="Stanke M."/>
            <person name="Ter-Hovhannisyan V."/>
            <person name="Tunlid A."/>
            <person name="Velagapudi R."/>
            <person name="Vision T.J."/>
            <person name="Zeng Q."/>
            <person name="Zolan M.E."/>
            <person name="Pukkila P.J."/>
        </authorList>
    </citation>
    <scope>NUCLEOTIDE SEQUENCE [LARGE SCALE GENOMIC DNA]</scope>
    <source>
        <strain evidence="3">Okayama-7 / 130 / ATCC MYA-4618 / FGSC 9003</strain>
    </source>
</reference>
<dbReference type="InParanoid" id="A8NGX6"/>
<proteinExistence type="predicted"/>
<comment type="caution">
    <text evidence="2">The sequence shown here is derived from an EMBL/GenBank/DDBJ whole genome shotgun (WGS) entry which is preliminary data.</text>
</comment>
<feature type="compositionally biased region" description="Polar residues" evidence="1">
    <location>
        <begin position="163"/>
        <end position="183"/>
    </location>
</feature>
<sequence length="334" mass="36005">MAINPPPSTYVFISGDSDILYTASLLRMRGYKVVILCPEGSEADLLGEADWDDGQHRLFQRVWEESAKDQAAPGKSTSPMNTPLEAKPGIGIASGEDSYANRPIQPLAKTDDANCLVQDFPSAQSRDDSLHRRSLETVAENAGQGTWAPLVSSSASVLPRLQRPSSAPTSELSLPVYQDSTSPPWKVQEVGSDGWEGNVRSLLDSVRRGGTPAAWTRSAPTSDYGSRQAPSPGPSTMNPVLAVPSQSSSSKSSKEMPPRYKTLVDCLRGFATFSVPRGSLDGELRKIDPNFYANSGLSGVPRPMVNLIEGAYEEGIIASKTGPFVILTYPYRRV</sequence>
<dbReference type="OrthoDB" id="3062353at2759"/>
<dbReference type="VEuPathDB" id="FungiDB:CC1G_03841"/>
<organism evidence="2 3">
    <name type="scientific">Coprinopsis cinerea (strain Okayama-7 / 130 / ATCC MYA-4618 / FGSC 9003)</name>
    <name type="common">Inky cap fungus</name>
    <name type="synonym">Hormographiella aspergillata</name>
    <dbReference type="NCBI Taxonomy" id="240176"/>
    <lineage>
        <taxon>Eukaryota</taxon>
        <taxon>Fungi</taxon>
        <taxon>Dikarya</taxon>
        <taxon>Basidiomycota</taxon>
        <taxon>Agaricomycotina</taxon>
        <taxon>Agaricomycetes</taxon>
        <taxon>Agaricomycetidae</taxon>
        <taxon>Agaricales</taxon>
        <taxon>Agaricineae</taxon>
        <taxon>Psathyrellaceae</taxon>
        <taxon>Coprinopsis</taxon>
    </lineage>
</organism>
<dbReference type="AlphaFoldDB" id="A8NGX6"/>
<dbReference type="GeneID" id="6010122"/>
<protein>
    <recommendedName>
        <fullName evidence="4">NYN domain-containing protein</fullName>
    </recommendedName>
</protein>
<evidence type="ECO:0008006" key="4">
    <source>
        <dbReference type="Google" id="ProtNLM"/>
    </source>
</evidence>
<feature type="region of interest" description="Disordered" evidence="1">
    <location>
        <begin position="65"/>
        <end position="98"/>
    </location>
</feature>
<dbReference type="KEGG" id="cci:CC1G_03841"/>
<feature type="region of interest" description="Disordered" evidence="1">
    <location>
        <begin position="161"/>
        <end position="185"/>
    </location>
</feature>
<feature type="compositionally biased region" description="Polar residues" evidence="1">
    <location>
        <begin position="218"/>
        <end position="238"/>
    </location>
</feature>
<dbReference type="HOGENOM" id="CLU_831594_0_0_1"/>
<evidence type="ECO:0000313" key="2">
    <source>
        <dbReference type="EMBL" id="EAU88169.2"/>
    </source>
</evidence>
<dbReference type="RefSeq" id="XP_001833624.2">
    <property type="nucleotide sequence ID" value="XM_001833572.2"/>
</dbReference>
<keyword evidence="3" id="KW-1185">Reference proteome</keyword>
<gene>
    <name evidence="2" type="ORF">CC1G_03841</name>
</gene>
<dbReference type="Proteomes" id="UP000001861">
    <property type="component" value="Unassembled WGS sequence"/>
</dbReference>
<dbReference type="EMBL" id="AACS02000002">
    <property type="protein sequence ID" value="EAU88169.2"/>
    <property type="molecule type" value="Genomic_DNA"/>
</dbReference>